<evidence type="ECO:0000313" key="1">
    <source>
        <dbReference type="EMBL" id="KAJ8885074.1"/>
    </source>
</evidence>
<accession>A0ABQ9HL60</accession>
<dbReference type="EMBL" id="JARBHB010000004">
    <property type="protein sequence ID" value="KAJ8885074.1"/>
    <property type="molecule type" value="Genomic_DNA"/>
</dbReference>
<protein>
    <recommendedName>
        <fullName evidence="3">Reverse transcriptase domain-containing protein</fullName>
    </recommendedName>
</protein>
<name>A0ABQ9HL60_9NEOP</name>
<gene>
    <name evidence="1" type="ORF">PR048_011270</name>
</gene>
<organism evidence="1 2">
    <name type="scientific">Dryococelus australis</name>
    <dbReference type="NCBI Taxonomy" id="614101"/>
    <lineage>
        <taxon>Eukaryota</taxon>
        <taxon>Metazoa</taxon>
        <taxon>Ecdysozoa</taxon>
        <taxon>Arthropoda</taxon>
        <taxon>Hexapoda</taxon>
        <taxon>Insecta</taxon>
        <taxon>Pterygota</taxon>
        <taxon>Neoptera</taxon>
        <taxon>Polyneoptera</taxon>
        <taxon>Phasmatodea</taxon>
        <taxon>Verophasmatodea</taxon>
        <taxon>Anareolatae</taxon>
        <taxon>Phasmatidae</taxon>
        <taxon>Eurycanthinae</taxon>
        <taxon>Dryococelus</taxon>
    </lineage>
</organism>
<dbReference type="Proteomes" id="UP001159363">
    <property type="component" value="Chromosome X"/>
</dbReference>
<proteinExistence type="predicted"/>
<reference evidence="1 2" key="1">
    <citation type="submission" date="2023-02" db="EMBL/GenBank/DDBJ databases">
        <title>LHISI_Scaffold_Assembly.</title>
        <authorList>
            <person name="Stuart O.P."/>
            <person name="Cleave R."/>
            <person name="Magrath M.J.L."/>
            <person name="Mikheyev A.S."/>
        </authorList>
    </citation>
    <scope>NUCLEOTIDE SEQUENCE [LARGE SCALE GENOMIC DNA]</scope>
    <source>
        <strain evidence="1">Daus_M_001</strain>
        <tissue evidence="1">Leg muscle</tissue>
    </source>
</reference>
<evidence type="ECO:0008006" key="3">
    <source>
        <dbReference type="Google" id="ProtNLM"/>
    </source>
</evidence>
<keyword evidence="2" id="KW-1185">Reference proteome</keyword>
<comment type="caution">
    <text evidence="1">The sequence shown here is derived from an EMBL/GenBank/DDBJ whole genome shotgun (WGS) entry which is preliminary data.</text>
</comment>
<evidence type="ECO:0000313" key="2">
    <source>
        <dbReference type="Proteomes" id="UP001159363"/>
    </source>
</evidence>
<sequence length="206" mass="24315">MKRIKAPGIVQQKIQLITLIWEKEAIPEEWQESVICPIFNERRFHDVYKLQRYLSIRITEKCWEYNKEVHLLFIDFKKVYGNIQKSSMWIQMEKAGIPEKLIRLTRICVEGSKSRVKMKGNLSASFESGRDGNRPTNRQEMIEIKEVGLEINTEKTKYLPISRCHYVGPMMIDMNGDIPYYNTTVVLYGAEIWALTKRMENKLMAF</sequence>